<dbReference type="EMBL" id="ML208496">
    <property type="protein sequence ID" value="TFK63942.1"/>
    <property type="molecule type" value="Genomic_DNA"/>
</dbReference>
<dbReference type="Proteomes" id="UP000308600">
    <property type="component" value="Unassembled WGS sequence"/>
</dbReference>
<evidence type="ECO:0000313" key="1">
    <source>
        <dbReference type="EMBL" id="TFK63942.1"/>
    </source>
</evidence>
<accession>A0ACD3AEC6</accession>
<gene>
    <name evidence="1" type="ORF">BDN72DRAFT_881800</name>
</gene>
<protein>
    <submittedName>
        <fullName evidence="1">Uncharacterized protein</fullName>
    </submittedName>
</protein>
<organism evidence="1 2">
    <name type="scientific">Pluteus cervinus</name>
    <dbReference type="NCBI Taxonomy" id="181527"/>
    <lineage>
        <taxon>Eukaryota</taxon>
        <taxon>Fungi</taxon>
        <taxon>Dikarya</taxon>
        <taxon>Basidiomycota</taxon>
        <taxon>Agaricomycotina</taxon>
        <taxon>Agaricomycetes</taxon>
        <taxon>Agaricomycetidae</taxon>
        <taxon>Agaricales</taxon>
        <taxon>Pluteineae</taxon>
        <taxon>Pluteaceae</taxon>
        <taxon>Pluteus</taxon>
    </lineage>
</organism>
<sequence length="295" mass="33206">MSYRTLLSGASNVRTEIEMGDDDDDDRQRPQPELKCPLWPPLGSRIHPHFQAGLWSALGSRIQPHFHEKWLRRVRSPEAFVTTTVEEVGGDGDGSNMPGFNLFSVANGNRTYPVHNAFPHVSHLRVHQDWLIIATAYILHISYLALLKNTVSPTAVLGVNVIHALLSLMDDASDGRGLIMVGAYNVVMVVVMNGGRSGEWRSRSSFEAMMKDNIPRSSCTSRVIRRHEWWAGNEGNWKKKGDLKRIENILNNDENGDATIGVRVTSSDRVVVKRSSRGVWRQETYWGQGYCVLEK</sequence>
<keyword evidence="2" id="KW-1185">Reference proteome</keyword>
<name>A0ACD3AEC6_9AGAR</name>
<reference evidence="1 2" key="1">
    <citation type="journal article" date="2019" name="Nat. Ecol. Evol.">
        <title>Megaphylogeny resolves global patterns of mushroom evolution.</title>
        <authorList>
            <person name="Varga T."/>
            <person name="Krizsan K."/>
            <person name="Foldi C."/>
            <person name="Dima B."/>
            <person name="Sanchez-Garcia M."/>
            <person name="Sanchez-Ramirez S."/>
            <person name="Szollosi G.J."/>
            <person name="Szarkandi J.G."/>
            <person name="Papp V."/>
            <person name="Albert L."/>
            <person name="Andreopoulos W."/>
            <person name="Angelini C."/>
            <person name="Antonin V."/>
            <person name="Barry K.W."/>
            <person name="Bougher N.L."/>
            <person name="Buchanan P."/>
            <person name="Buyck B."/>
            <person name="Bense V."/>
            <person name="Catcheside P."/>
            <person name="Chovatia M."/>
            <person name="Cooper J."/>
            <person name="Damon W."/>
            <person name="Desjardin D."/>
            <person name="Finy P."/>
            <person name="Geml J."/>
            <person name="Haridas S."/>
            <person name="Hughes K."/>
            <person name="Justo A."/>
            <person name="Karasinski D."/>
            <person name="Kautmanova I."/>
            <person name="Kiss B."/>
            <person name="Kocsube S."/>
            <person name="Kotiranta H."/>
            <person name="LaButti K.M."/>
            <person name="Lechner B.E."/>
            <person name="Liimatainen K."/>
            <person name="Lipzen A."/>
            <person name="Lukacs Z."/>
            <person name="Mihaltcheva S."/>
            <person name="Morgado L.N."/>
            <person name="Niskanen T."/>
            <person name="Noordeloos M.E."/>
            <person name="Ohm R.A."/>
            <person name="Ortiz-Santana B."/>
            <person name="Ovrebo C."/>
            <person name="Racz N."/>
            <person name="Riley R."/>
            <person name="Savchenko A."/>
            <person name="Shiryaev A."/>
            <person name="Soop K."/>
            <person name="Spirin V."/>
            <person name="Szebenyi C."/>
            <person name="Tomsovsky M."/>
            <person name="Tulloss R.E."/>
            <person name="Uehling J."/>
            <person name="Grigoriev I.V."/>
            <person name="Vagvolgyi C."/>
            <person name="Papp T."/>
            <person name="Martin F.M."/>
            <person name="Miettinen O."/>
            <person name="Hibbett D.S."/>
            <person name="Nagy L.G."/>
        </authorList>
    </citation>
    <scope>NUCLEOTIDE SEQUENCE [LARGE SCALE GENOMIC DNA]</scope>
    <source>
        <strain evidence="1 2">NL-1719</strain>
    </source>
</reference>
<proteinExistence type="predicted"/>
<evidence type="ECO:0000313" key="2">
    <source>
        <dbReference type="Proteomes" id="UP000308600"/>
    </source>
</evidence>